<keyword evidence="5" id="KW-1133">Transmembrane helix</keyword>
<organism evidence="10">
    <name type="scientific">Thermomicrobium roseum</name>
    <dbReference type="NCBI Taxonomy" id="500"/>
    <lineage>
        <taxon>Bacteria</taxon>
        <taxon>Pseudomonadati</taxon>
        <taxon>Thermomicrobiota</taxon>
        <taxon>Thermomicrobia</taxon>
        <taxon>Thermomicrobiales</taxon>
        <taxon>Thermomicrobiaceae</taxon>
        <taxon>Thermomicrobium</taxon>
    </lineage>
</organism>
<comment type="similarity">
    <text evidence="2">Belongs to the MscS (TC 1.A.23) family.</text>
</comment>
<comment type="subcellular location">
    <subcellularLocation>
        <location evidence="1">Cell membrane</location>
        <topology evidence="1">Multi-pass membrane protein</topology>
    </subcellularLocation>
</comment>
<evidence type="ECO:0000256" key="4">
    <source>
        <dbReference type="ARBA" id="ARBA00022692"/>
    </source>
</evidence>
<feature type="domain" description="Mechanosensitive ion channel MscS C-terminal" evidence="8">
    <location>
        <begin position="181"/>
        <end position="267"/>
    </location>
</feature>
<dbReference type="InterPro" id="IPR045276">
    <property type="entry name" value="YbiO_bact"/>
</dbReference>
<evidence type="ECO:0000256" key="6">
    <source>
        <dbReference type="ARBA" id="ARBA00023136"/>
    </source>
</evidence>
<evidence type="ECO:0000259" key="7">
    <source>
        <dbReference type="Pfam" id="PF00924"/>
    </source>
</evidence>
<evidence type="ECO:0000256" key="1">
    <source>
        <dbReference type="ARBA" id="ARBA00004651"/>
    </source>
</evidence>
<dbReference type="InterPro" id="IPR010920">
    <property type="entry name" value="LSM_dom_sf"/>
</dbReference>
<dbReference type="EMBL" id="DSJL01000011">
    <property type="protein sequence ID" value="HEF65353.1"/>
    <property type="molecule type" value="Genomic_DNA"/>
</dbReference>
<name>A0A7C1X624_THERO</name>
<evidence type="ECO:0000256" key="3">
    <source>
        <dbReference type="ARBA" id="ARBA00022475"/>
    </source>
</evidence>
<sequence length="288" mass="31475">MFERLTERLVLLVEPTIQAIVVIIIAWLVLRLARLAIHRGVARVLQAQRLTTREFATRVRTLTTLAESAVRLTILLLTGLTVLALYGVPIGPLLASAGVAGLAIGLGAQTLIRDIIGGIFIVLEDQFHVGDVITVNNLSGQVEALTLRYTALRTLDGAYVVIPNGEIRIVQNLSRDWARAVIDVALTPEEDVDRVVAVLQSLLAELPSDPELGPLVLEPGEVFGVEAIGPQQATVRLAVKTRPLEQWRVARELRRRILVALREAGVSAPYPRTVTIIQPRHEDEPPPS</sequence>
<dbReference type="Pfam" id="PF00924">
    <property type="entry name" value="MS_channel_2nd"/>
    <property type="match status" value="1"/>
</dbReference>
<dbReference type="PANTHER" id="PTHR30460">
    <property type="entry name" value="MODERATE CONDUCTANCE MECHANOSENSITIVE CHANNEL YBIO"/>
    <property type="match status" value="1"/>
</dbReference>
<dbReference type="GO" id="GO:0005886">
    <property type="term" value="C:plasma membrane"/>
    <property type="evidence" value="ECO:0007669"/>
    <property type="project" value="UniProtKB-SubCell"/>
</dbReference>
<dbReference type="SUPFAM" id="SSF82689">
    <property type="entry name" value="Mechanosensitive channel protein MscS (YggB), C-terminal domain"/>
    <property type="match status" value="1"/>
</dbReference>
<dbReference type="Pfam" id="PF21088">
    <property type="entry name" value="MS_channel_1st"/>
    <property type="match status" value="1"/>
</dbReference>
<accession>A0A7C1X624</accession>
<keyword evidence="3" id="KW-1003">Cell membrane</keyword>
<dbReference type="InterPro" id="IPR049142">
    <property type="entry name" value="MS_channel_1st"/>
</dbReference>
<gene>
    <name evidence="10" type="ORF">ENP47_07130</name>
</gene>
<dbReference type="Gene3D" id="1.10.287.1260">
    <property type="match status" value="1"/>
</dbReference>
<evidence type="ECO:0000256" key="2">
    <source>
        <dbReference type="ARBA" id="ARBA00008017"/>
    </source>
</evidence>
<dbReference type="SUPFAM" id="SSF82861">
    <property type="entry name" value="Mechanosensitive channel protein MscS (YggB), transmembrane region"/>
    <property type="match status" value="1"/>
</dbReference>
<dbReference type="InterPro" id="IPR011014">
    <property type="entry name" value="MscS_channel_TM-2"/>
</dbReference>
<dbReference type="InterPro" id="IPR049278">
    <property type="entry name" value="MS_channel_C"/>
</dbReference>
<protein>
    <submittedName>
        <fullName evidence="10">Mechanosensitive ion channel family protein</fullName>
    </submittedName>
</protein>
<dbReference type="SUPFAM" id="SSF50182">
    <property type="entry name" value="Sm-like ribonucleoproteins"/>
    <property type="match status" value="1"/>
</dbReference>
<dbReference type="AlphaFoldDB" id="A0A7C1X624"/>
<keyword evidence="6" id="KW-0472">Membrane</keyword>
<dbReference type="Pfam" id="PF21082">
    <property type="entry name" value="MS_channel_3rd"/>
    <property type="match status" value="1"/>
</dbReference>
<feature type="domain" description="Mechanosensitive ion channel MscS" evidence="7">
    <location>
        <begin position="110"/>
        <end position="175"/>
    </location>
</feature>
<dbReference type="FunFam" id="2.30.30.60:FF:000001">
    <property type="entry name" value="MscS Mechanosensitive ion channel"/>
    <property type="match status" value="1"/>
</dbReference>
<comment type="caution">
    <text evidence="10">The sequence shown here is derived from an EMBL/GenBank/DDBJ whole genome shotgun (WGS) entry which is preliminary data.</text>
</comment>
<keyword evidence="4" id="KW-0812">Transmembrane</keyword>
<dbReference type="InterPro" id="IPR011066">
    <property type="entry name" value="MscS_channel_C_sf"/>
</dbReference>
<dbReference type="InterPro" id="IPR006685">
    <property type="entry name" value="MscS_channel_2nd"/>
</dbReference>
<feature type="domain" description="Mechanosensitive ion channel transmembrane helices 2/3" evidence="9">
    <location>
        <begin position="70"/>
        <end position="109"/>
    </location>
</feature>
<proteinExistence type="inferred from homology"/>
<dbReference type="PANTHER" id="PTHR30460:SF0">
    <property type="entry name" value="MODERATE CONDUCTANCE MECHANOSENSITIVE CHANNEL YBIO"/>
    <property type="match status" value="1"/>
</dbReference>
<dbReference type="InterPro" id="IPR023408">
    <property type="entry name" value="MscS_beta-dom_sf"/>
</dbReference>
<evidence type="ECO:0000259" key="9">
    <source>
        <dbReference type="Pfam" id="PF21088"/>
    </source>
</evidence>
<evidence type="ECO:0000259" key="8">
    <source>
        <dbReference type="Pfam" id="PF21082"/>
    </source>
</evidence>
<dbReference type="GO" id="GO:0008381">
    <property type="term" value="F:mechanosensitive monoatomic ion channel activity"/>
    <property type="evidence" value="ECO:0007669"/>
    <property type="project" value="InterPro"/>
</dbReference>
<evidence type="ECO:0000313" key="10">
    <source>
        <dbReference type="EMBL" id="HEF65353.1"/>
    </source>
</evidence>
<evidence type="ECO:0000256" key="5">
    <source>
        <dbReference type="ARBA" id="ARBA00022989"/>
    </source>
</evidence>
<dbReference type="Gene3D" id="3.30.70.100">
    <property type="match status" value="1"/>
</dbReference>
<dbReference type="Gene3D" id="2.30.30.60">
    <property type="match status" value="1"/>
</dbReference>
<reference evidence="10" key="1">
    <citation type="journal article" date="2020" name="mSystems">
        <title>Genome- and Community-Level Interaction Insights into Carbon Utilization and Element Cycling Functions of Hydrothermarchaeota in Hydrothermal Sediment.</title>
        <authorList>
            <person name="Zhou Z."/>
            <person name="Liu Y."/>
            <person name="Xu W."/>
            <person name="Pan J."/>
            <person name="Luo Z.H."/>
            <person name="Li M."/>
        </authorList>
    </citation>
    <scope>NUCLEOTIDE SEQUENCE [LARGE SCALE GENOMIC DNA]</scope>
    <source>
        <strain evidence="10">SpSt-222</strain>
    </source>
</reference>